<evidence type="ECO:0000313" key="4">
    <source>
        <dbReference type="Proteomes" id="UP001165287"/>
    </source>
</evidence>
<dbReference type="PANTHER" id="PTHR36836">
    <property type="entry name" value="COLANIC ACID BIOSYNTHESIS PROTEIN WCAK"/>
    <property type="match status" value="1"/>
</dbReference>
<sequence length="372" mass="43376">MKKIFVDIYLQFNLGDDLFLDILAKKFPNSEFTINYLGNNYDQFISQYNNVKRRKYSLINKIGQRLKISDSITNYDTVAIDHDALLFIGGSIFREEDYHHTLYQDRIKMIKEFKNRGKSVFILGSNFGPFKSAEFLNDYKELFKLCDDVCFRDLYSFKLFKSLPQVRHAPDIVFQMEINDYKTNTDQKRIGFSIIDVRHKKGLSKYHNDYISSTVKSIESFVSKGYECCLMSFCEQEGDLQVINEIKSILSTETLNKVFIYEYKGKLKEAIALIASFNLFIAARFHANILALLLGIGLMPIIYSDKTTNMFKDINLIDVLVNMNELYLQFDENTFNRSLNNKIDLEMISNDAKNQFSKLSKFLNQDNIRGII</sequence>
<dbReference type="RefSeq" id="WP_224137576.1">
    <property type="nucleotide sequence ID" value="NZ_JAIQUM010000008.1"/>
</dbReference>
<dbReference type="InterPro" id="IPR007345">
    <property type="entry name" value="Polysacch_pyruvyl_Trfase"/>
</dbReference>
<keyword evidence="1" id="KW-0812">Transmembrane</keyword>
<dbReference type="GO" id="GO:0016740">
    <property type="term" value="F:transferase activity"/>
    <property type="evidence" value="ECO:0007669"/>
    <property type="project" value="UniProtKB-KW"/>
</dbReference>
<accession>A0ABS7UP08</accession>
<evidence type="ECO:0000259" key="2">
    <source>
        <dbReference type="Pfam" id="PF04230"/>
    </source>
</evidence>
<keyword evidence="3" id="KW-0808">Transferase</keyword>
<gene>
    <name evidence="3" type="ORF">K9V48_05460</name>
</gene>
<comment type="caution">
    <text evidence="3">The sequence shown here is derived from an EMBL/GenBank/DDBJ whole genome shotgun (WGS) entry which is preliminary data.</text>
</comment>
<evidence type="ECO:0000313" key="3">
    <source>
        <dbReference type="EMBL" id="MBZ5749695.1"/>
    </source>
</evidence>
<protein>
    <submittedName>
        <fullName evidence="3">Polysaccharide pyruvyl transferase family protein</fullName>
    </submittedName>
</protein>
<dbReference type="Pfam" id="PF04230">
    <property type="entry name" value="PS_pyruv_trans"/>
    <property type="match status" value="1"/>
</dbReference>
<organism evidence="3 4">
    <name type="scientific">Metabacillus rhizolycopersici</name>
    <dbReference type="NCBI Taxonomy" id="2875709"/>
    <lineage>
        <taxon>Bacteria</taxon>
        <taxon>Bacillati</taxon>
        <taxon>Bacillota</taxon>
        <taxon>Bacilli</taxon>
        <taxon>Bacillales</taxon>
        <taxon>Bacillaceae</taxon>
        <taxon>Metabacillus</taxon>
    </lineage>
</organism>
<keyword evidence="1" id="KW-0472">Membrane</keyword>
<evidence type="ECO:0000256" key="1">
    <source>
        <dbReference type="SAM" id="Phobius"/>
    </source>
</evidence>
<proteinExistence type="predicted"/>
<feature type="domain" description="Polysaccharide pyruvyl transferase" evidence="2">
    <location>
        <begin position="13"/>
        <end position="304"/>
    </location>
</feature>
<keyword evidence="1" id="KW-1133">Transmembrane helix</keyword>
<dbReference type="Proteomes" id="UP001165287">
    <property type="component" value="Unassembled WGS sequence"/>
</dbReference>
<name>A0ABS7UP08_9BACI</name>
<dbReference type="EMBL" id="JAIQUM010000008">
    <property type="protein sequence ID" value="MBZ5749695.1"/>
    <property type="molecule type" value="Genomic_DNA"/>
</dbReference>
<reference evidence="3" key="1">
    <citation type="submission" date="2024-05" db="EMBL/GenBank/DDBJ databases">
        <title>Metabacillus sp. nov., isolated from the rhizosphere soil of tomato plants.</title>
        <authorList>
            <person name="Ma R."/>
        </authorList>
    </citation>
    <scope>NUCLEOTIDE SEQUENCE</scope>
    <source>
        <strain evidence="3">DBTR6</strain>
    </source>
</reference>
<feature type="transmembrane region" description="Helical" evidence="1">
    <location>
        <begin position="285"/>
        <end position="303"/>
    </location>
</feature>
<dbReference type="PANTHER" id="PTHR36836:SF1">
    <property type="entry name" value="COLANIC ACID BIOSYNTHESIS PROTEIN WCAK"/>
    <property type="match status" value="1"/>
</dbReference>
<keyword evidence="4" id="KW-1185">Reference proteome</keyword>